<accession>A0ABS4QRQ7</accession>
<protein>
    <submittedName>
        <fullName evidence="2">Uncharacterized protein</fullName>
    </submittedName>
</protein>
<reference evidence="2 3" key="1">
    <citation type="submission" date="2021-03" db="EMBL/GenBank/DDBJ databases">
        <title>Sequencing the genomes of 1000 actinobacteria strains.</title>
        <authorList>
            <person name="Klenk H.-P."/>
        </authorList>
    </citation>
    <scope>NUCLEOTIDE SEQUENCE [LARGE SCALE GENOMIC DNA]</scope>
    <source>
        <strain evidence="2 3">DSM 45516</strain>
    </source>
</reference>
<sequence>MFSSASEFHSVPSAPEQRARSPLRALLRIWFEGNDIRERRMPFAGYEPVHPRGRDN</sequence>
<dbReference type="Proteomes" id="UP001519325">
    <property type="component" value="Unassembled WGS sequence"/>
</dbReference>
<organism evidence="2 3">
    <name type="scientific">Nocardia goodfellowii</name>
    <dbReference type="NCBI Taxonomy" id="882446"/>
    <lineage>
        <taxon>Bacteria</taxon>
        <taxon>Bacillati</taxon>
        <taxon>Actinomycetota</taxon>
        <taxon>Actinomycetes</taxon>
        <taxon>Mycobacteriales</taxon>
        <taxon>Nocardiaceae</taxon>
        <taxon>Nocardia</taxon>
    </lineage>
</organism>
<proteinExistence type="predicted"/>
<feature type="region of interest" description="Disordered" evidence="1">
    <location>
        <begin position="1"/>
        <end position="20"/>
    </location>
</feature>
<keyword evidence="3" id="KW-1185">Reference proteome</keyword>
<evidence type="ECO:0000313" key="3">
    <source>
        <dbReference type="Proteomes" id="UP001519325"/>
    </source>
</evidence>
<evidence type="ECO:0000313" key="2">
    <source>
        <dbReference type="EMBL" id="MBP2194403.1"/>
    </source>
</evidence>
<evidence type="ECO:0000256" key="1">
    <source>
        <dbReference type="SAM" id="MobiDB-lite"/>
    </source>
</evidence>
<gene>
    <name evidence="2" type="ORF">BJ987_007304</name>
</gene>
<name>A0ABS4QRQ7_9NOCA</name>
<comment type="caution">
    <text evidence="2">The sequence shown here is derived from an EMBL/GenBank/DDBJ whole genome shotgun (WGS) entry which is preliminary data.</text>
</comment>
<dbReference type="EMBL" id="JAGGMR010000001">
    <property type="protein sequence ID" value="MBP2194403.1"/>
    <property type="molecule type" value="Genomic_DNA"/>
</dbReference>
<dbReference type="RefSeq" id="WP_209897534.1">
    <property type="nucleotide sequence ID" value="NZ_JAGGMR010000001.1"/>
</dbReference>